<proteinExistence type="predicted"/>
<name>A0A0S4IJM3_BODSA</name>
<evidence type="ECO:0000313" key="1">
    <source>
        <dbReference type="EMBL" id="CUE56173.1"/>
    </source>
</evidence>
<organism evidence="1 2">
    <name type="scientific">Bodo saltans</name>
    <name type="common">Flagellated protozoan</name>
    <dbReference type="NCBI Taxonomy" id="75058"/>
    <lineage>
        <taxon>Eukaryota</taxon>
        <taxon>Discoba</taxon>
        <taxon>Euglenozoa</taxon>
        <taxon>Kinetoplastea</taxon>
        <taxon>Metakinetoplastina</taxon>
        <taxon>Eubodonida</taxon>
        <taxon>Bodonidae</taxon>
        <taxon>Bodo</taxon>
    </lineage>
</organism>
<keyword evidence="2" id="KW-1185">Reference proteome</keyword>
<accession>A0A0S4IJM3</accession>
<dbReference type="EMBL" id="CYKH01000004">
    <property type="protein sequence ID" value="CUE56173.1"/>
    <property type="molecule type" value="Genomic_DNA"/>
</dbReference>
<evidence type="ECO:0000313" key="2">
    <source>
        <dbReference type="Proteomes" id="UP000051952"/>
    </source>
</evidence>
<sequence length="210" mass="22939">MLSDSWRRSSMALRSSSNALRCHTLSLRTCELLLWLLISLTFKSRHFSPFLVSAQSTMSSPGSYNASCQNVTIQAFGGPVIVYDPGASVRLVWNAYTCQNQYITTRSVTLIGGSLCGNASVTITTDSYYIYGKYPDSYCGRSYPSQLTIDFRNSERSVVFSTSQIESGTTTTITLGGGRLSFAVPSFTIVGTMNVLFTTQNNNSSLVANE</sequence>
<protein>
    <submittedName>
        <fullName evidence="1">Uncharacterized protein</fullName>
    </submittedName>
</protein>
<dbReference type="VEuPathDB" id="TriTrypDB:BSAL_49050"/>
<dbReference type="AlphaFoldDB" id="A0A0S4IJM3"/>
<gene>
    <name evidence="1" type="ORF">BSAL_49050</name>
</gene>
<dbReference type="Proteomes" id="UP000051952">
    <property type="component" value="Unassembled WGS sequence"/>
</dbReference>
<reference evidence="2" key="1">
    <citation type="submission" date="2015-09" db="EMBL/GenBank/DDBJ databases">
        <authorList>
            <consortium name="Pathogen Informatics"/>
        </authorList>
    </citation>
    <scope>NUCLEOTIDE SEQUENCE [LARGE SCALE GENOMIC DNA]</scope>
    <source>
        <strain evidence="2">Lake Konstanz</strain>
    </source>
</reference>